<keyword evidence="8" id="KW-1185">Reference proteome</keyword>
<dbReference type="Gene3D" id="1.25.40.10">
    <property type="entry name" value="Tetratricopeptide repeat domain"/>
    <property type="match status" value="1"/>
</dbReference>
<evidence type="ECO:0008006" key="9">
    <source>
        <dbReference type="Google" id="ProtNLM"/>
    </source>
</evidence>
<feature type="domain" description="Protein kinase" evidence="5">
    <location>
        <begin position="20"/>
        <end position="281"/>
    </location>
</feature>
<accession>A0ABP8MSV5</accession>
<protein>
    <recommendedName>
        <fullName evidence="9">Non-specific serine/threonine protein kinase</fullName>
    </recommendedName>
</protein>
<feature type="region of interest" description="Disordered" evidence="4">
    <location>
        <begin position="319"/>
        <end position="356"/>
    </location>
</feature>
<dbReference type="SUPFAM" id="SSF56112">
    <property type="entry name" value="Protein kinase-like (PK-like)"/>
    <property type="match status" value="1"/>
</dbReference>
<feature type="domain" description="Guanylate cyclase" evidence="6">
    <location>
        <begin position="361"/>
        <end position="488"/>
    </location>
</feature>
<dbReference type="EMBL" id="BAABGA010000035">
    <property type="protein sequence ID" value="GAA4455530.1"/>
    <property type="molecule type" value="Genomic_DNA"/>
</dbReference>
<dbReference type="Pfam" id="PF13191">
    <property type="entry name" value="AAA_16"/>
    <property type="match status" value="1"/>
</dbReference>
<dbReference type="PROSITE" id="PS50011">
    <property type="entry name" value="PROTEIN_KINASE_DOM"/>
    <property type="match status" value="1"/>
</dbReference>
<reference evidence="8" key="1">
    <citation type="journal article" date="2019" name="Int. J. Syst. Evol. Microbiol.">
        <title>The Global Catalogue of Microorganisms (GCM) 10K type strain sequencing project: providing services to taxonomists for standard genome sequencing and annotation.</title>
        <authorList>
            <consortium name="The Broad Institute Genomics Platform"/>
            <consortium name="The Broad Institute Genome Sequencing Center for Infectious Disease"/>
            <person name="Wu L."/>
            <person name="Ma J."/>
        </authorList>
    </citation>
    <scope>NUCLEOTIDE SEQUENCE [LARGE SCALE GENOMIC DNA]</scope>
    <source>
        <strain evidence="8">JCM 17759</strain>
    </source>
</reference>
<evidence type="ECO:0000259" key="6">
    <source>
        <dbReference type="PROSITE" id="PS50125"/>
    </source>
</evidence>
<sequence>MEPTEHNTTHKTVMTFGDRYRTIRMIGEGTFGWVYEGYDPTLKRKIAIKVPKPRAEKGSAERTQKYLDEALNLAKLQHPGIVSVFDVGVQNGKVYIVTEFLEGPTLYDYLSSHSIGPIETANLIANLASALGHAHSQMLVHRDVKPGNVIMTKDRGPVLVDFGLAIAEENDGSQIGDIMGTVQYMAPEQVEGQAHRIDGRTDIYALGVLMYQLLTNRLPFRSSNKNEIRRQILQDDPQPLRQLAPDVPEALQRICLRAMSRTISKRFSTGQDLADRLNQFLVSHTKLDSSDGFYAENEGQNLAPTRPYVHAEGINLAWKDPTDESTFPNAGEPPSESTHSNKSTSGSQGSGSTVSGRRHVTVLRINAVARCQDSAGMDPDDQIELLAELQKAVNKKSEAYGGSILYRGGQEFSVCFGYPLSYEDAPRRATDMAIDINEHFRARQESSRGRTNIQLDLWLSIHSGMIVVMGGDTQNLVGDVLSLVSKIDRETQPNEVVLSEDTLRLVAHHFDTQPLAVSCGLRDDQPTLLHRVCARRPESMSDKIADTVQQTPLVGRDQEVSMLIDRWELTSEGVGQLVALIGEAGLGKSRLIQIIKEYVTKQFLANRKSQGGSPPILEWQCSPYHTASAFQPVKESIIRWLDLDPDSPAETRRIRVDEHLKSIGLSRSDSLPILLELLSLPADPQLGPPKIASSKKKELTITVVLNWIMCLAEQQPLLFIIEDLHWIDPSTLEILSRIADQPLDSPCLCLQTFRPEFTTPWTSRAHQSQIALNRLTRAQATQIVRSRLGDDYIAKGTLARIIERTDGIPLFVEEYAKMLAESGTTDDKPIADSHGSSLLTARSSDEIPSSLQDLLTARLDRAGGDQGFVRLAATLGREFSYEMISAVAELDDVTLIRELAILTDAEILYRRGTLPDCTFQFKHALIQDAAYEAMLRRQRQEFHHRIANVIVRRFPDTMAQRPEVLASHFTRAGMDAEAAKWWEVAGASAVANGAFLEATEHLKAGLSLIERLPESPSRDELELKINISLGIAILSIMGYASPDLESIYDRRTVLCQQLDNPMAQLHALWAKGSWRIVRDDVMPCIAIGQAIMQMAEQIDDDGARVEALFIDAIGRFYHAEFASSLQTTKQGSQLYDAEKALFHLRRTGQHAGVAHLCYLALNQWHMGQPKSAIASMRQGLELAESLDHPFSVAFALHHHSWLAVSMGRGDEAVSMADRQIEVSQQQAFFFWETTGMLYRAGGLLCLGDPQSANETLDDAIQRYQMTGARLAMPLYMSYVASAKRQTGDLAASEEAIRRGLDAADAFEDRFALPELWRQKAHLADSQKDQDETAACLMKSLTIARDHQAVADELATWIQVECWMNKSELNAIGDSSSTSYSSEDVRKTIETLRAQIEPADFAIPVLD</sequence>
<evidence type="ECO:0000256" key="2">
    <source>
        <dbReference type="ARBA" id="ARBA00022741"/>
    </source>
</evidence>
<comment type="subcellular location">
    <subcellularLocation>
        <location evidence="1">Membrane</location>
        <topology evidence="1">Single-pass membrane protein</topology>
    </subcellularLocation>
</comment>
<proteinExistence type="predicted"/>
<dbReference type="Gene3D" id="1.10.510.10">
    <property type="entry name" value="Transferase(Phosphotransferase) domain 1"/>
    <property type="match status" value="1"/>
</dbReference>
<dbReference type="Pfam" id="PF00069">
    <property type="entry name" value="Pkinase"/>
    <property type="match status" value="1"/>
</dbReference>
<evidence type="ECO:0000256" key="4">
    <source>
        <dbReference type="SAM" id="MobiDB-lite"/>
    </source>
</evidence>
<dbReference type="InterPro" id="IPR029787">
    <property type="entry name" value="Nucleotide_cyclase"/>
</dbReference>
<dbReference type="PANTHER" id="PTHR16305:SF28">
    <property type="entry name" value="GUANYLATE CYCLASE DOMAIN-CONTAINING PROTEIN"/>
    <property type="match status" value="1"/>
</dbReference>
<dbReference type="InterPro" id="IPR008271">
    <property type="entry name" value="Ser/Thr_kinase_AS"/>
</dbReference>
<dbReference type="CDD" id="cd07302">
    <property type="entry name" value="CHD"/>
    <property type="match status" value="1"/>
</dbReference>
<dbReference type="PROSITE" id="PS50125">
    <property type="entry name" value="GUANYLATE_CYCLASE_2"/>
    <property type="match status" value="1"/>
</dbReference>
<evidence type="ECO:0000256" key="3">
    <source>
        <dbReference type="ARBA" id="ARBA00022840"/>
    </source>
</evidence>
<dbReference type="InterPro" id="IPR041664">
    <property type="entry name" value="AAA_16"/>
</dbReference>
<dbReference type="Gene3D" id="3.30.70.1230">
    <property type="entry name" value="Nucleotide cyclase"/>
    <property type="match status" value="1"/>
</dbReference>
<dbReference type="InterPro" id="IPR001054">
    <property type="entry name" value="A/G_cyclase"/>
</dbReference>
<keyword evidence="2" id="KW-0547">Nucleotide-binding</keyword>
<evidence type="ECO:0000256" key="1">
    <source>
        <dbReference type="ARBA" id="ARBA00004167"/>
    </source>
</evidence>
<feature type="compositionally biased region" description="Low complexity" evidence="4">
    <location>
        <begin position="343"/>
        <end position="355"/>
    </location>
</feature>
<dbReference type="RefSeq" id="WP_345323224.1">
    <property type="nucleotide sequence ID" value="NZ_BAABGA010000035.1"/>
</dbReference>
<organism evidence="7 8">
    <name type="scientific">Novipirellula rosea</name>
    <dbReference type="NCBI Taxonomy" id="1031540"/>
    <lineage>
        <taxon>Bacteria</taxon>
        <taxon>Pseudomonadati</taxon>
        <taxon>Planctomycetota</taxon>
        <taxon>Planctomycetia</taxon>
        <taxon>Pirellulales</taxon>
        <taxon>Pirellulaceae</taxon>
        <taxon>Novipirellula</taxon>
    </lineage>
</organism>
<dbReference type="Gene3D" id="3.30.200.20">
    <property type="entry name" value="Phosphorylase Kinase, domain 1"/>
    <property type="match status" value="1"/>
</dbReference>
<evidence type="ECO:0000313" key="7">
    <source>
        <dbReference type="EMBL" id="GAA4455530.1"/>
    </source>
</evidence>
<dbReference type="CDD" id="cd14014">
    <property type="entry name" value="STKc_PknB_like"/>
    <property type="match status" value="1"/>
</dbReference>
<dbReference type="SUPFAM" id="SSF48452">
    <property type="entry name" value="TPR-like"/>
    <property type="match status" value="1"/>
</dbReference>
<dbReference type="InterPro" id="IPR011990">
    <property type="entry name" value="TPR-like_helical_dom_sf"/>
</dbReference>
<dbReference type="SMART" id="SM00220">
    <property type="entry name" value="S_TKc"/>
    <property type="match status" value="1"/>
</dbReference>
<dbReference type="SUPFAM" id="SSF52540">
    <property type="entry name" value="P-loop containing nucleoside triphosphate hydrolases"/>
    <property type="match status" value="1"/>
</dbReference>
<evidence type="ECO:0000313" key="8">
    <source>
        <dbReference type="Proteomes" id="UP001500840"/>
    </source>
</evidence>
<keyword evidence="3" id="KW-0067">ATP-binding</keyword>
<dbReference type="Proteomes" id="UP001500840">
    <property type="component" value="Unassembled WGS sequence"/>
</dbReference>
<dbReference type="PANTHER" id="PTHR16305">
    <property type="entry name" value="TESTICULAR SOLUBLE ADENYLYL CYCLASE"/>
    <property type="match status" value="1"/>
</dbReference>
<gene>
    <name evidence="7" type="ORF">GCM10023156_29700</name>
</gene>
<dbReference type="InterPro" id="IPR000719">
    <property type="entry name" value="Prot_kinase_dom"/>
</dbReference>
<name>A0ABP8MSV5_9BACT</name>
<dbReference type="InterPro" id="IPR011009">
    <property type="entry name" value="Kinase-like_dom_sf"/>
</dbReference>
<dbReference type="PROSITE" id="PS00108">
    <property type="entry name" value="PROTEIN_KINASE_ST"/>
    <property type="match status" value="1"/>
</dbReference>
<comment type="caution">
    <text evidence="7">The sequence shown here is derived from an EMBL/GenBank/DDBJ whole genome shotgun (WGS) entry which is preliminary data.</text>
</comment>
<dbReference type="SUPFAM" id="SSF55073">
    <property type="entry name" value="Nucleotide cyclase"/>
    <property type="match status" value="1"/>
</dbReference>
<dbReference type="InterPro" id="IPR027417">
    <property type="entry name" value="P-loop_NTPase"/>
</dbReference>
<evidence type="ECO:0000259" key="5">
    <source>
        <dbReference type="PROSITE" id="PS50011"/>
    </source>
</evidence>